<dbReference type="EMBL" id="JACSEA010000005">
    <property type="protein sequence ID" value="KAF7400724.1"/>
    <property type="molecule type" value="Genomic_DNA"/>
</dbReference>
<keyword evidence="1" id="KW-0812">Transmembrane</keyword>
<keyword evidence="1" id="KW-0472">Membrane</keyword>
<evidence type="ECO:0000313" key="3">
    <source>
        <dbReference type="Proteomes" id="UP000614350"/>
    </source>
</evidence>
<keyword evidence="1" id="KW-1133">Transmembrane helix</keyword>
<reference evidence="2" key="1">
    <citation type="journal article" date="2020" name="G3 (Bethesda)">
        <title>High-Quality Assemblies for Three Invasive Social Wasps from the &lt;i&gt;Vespula&lt;/i&gt; Genus.</title>
        <authorList>
            <person name="Harrop T.W.R."/>
            <person name="Guhlin J."/>
            <person name="McLaughlin G.M."/>
            <person name="Permina E."/>
            <person name="Stockwell P."/>
            <person name="Gilligan J."/>
            <person name="Le Lec M.F."/>
            <person name="Gruber M.A.M."/>
            <person name="Quinn O."/>
            <person name="Lovegrove M."/>
            <person name="Duncan E.J."/>
            <person name="Remnant E.J."/>
            <person name="Van Eeckhoven J."/>
            <person name="Graham B."/>
            <person name="Knapp R.A."/>
            <person name="Langford K.W."/>
            <person name="Kronenberg Z."/>
            <person name="Press M.O."/>
            <person name="Eacker S.M."/>
            <person name="Wilson-Rankin E.E."/>
            <person name="Purcell J."/>
            <person name="Lester P.J."/>
            <person name="Dearden P.K."/>
        </authorList>
    </citation>
    <scope>NUCLEOTIDE SEQUENCE</scope>
    <source>
        <strain evidence="2">Marl-1</strain>
    </source>
</reference>
<proteinExistence type="predicted"/>
<comment type="caution">
    <text evidence="2">The sequence shown here is derived from an EMBL/GenBank/DDBJ whole genome shotgun (WGS) entry which is preliminary data.</text>
</comment>
<gene>
    <name evidence="2" type="ORF">HZH66_005908</name>
</gene>
<accession>A0A834K9B9</accession>
<sequence length="104" mass="11151">MDNENSRVYDRKVLVRLFCCPPAAADTLSANKPTEASGTKRVVHHNDSNIPVTIGRKGSGMVERLGASARSLHQRIAAAAAAAAAATAITIIRKKRNRSNSREI</sequence>
<dbReference type="AlphaFoldDB" id="A0A834K9B9"/>
<name>A0A834K9B9_VESVU</name>
<keyword evidence="3" id="KW-1185">Reference proteome</keyword>
<dbReference type="Proteomes" id="UP000614350">
    <property type="component" value="Unassembled WGS sequence"/>
</dbReference>
<feature type="transmembrane region" description="Helical" evidence="1">
    <location>
        <begin position="72"/>
        <end position="92"/>
    </location>
</feature>
<organism evidence="2 3">
    <name type="scientific">Vespula vulgaris</name>
    <name type="common">Yellow jacket</name>
    <name type="synonym">Wasp</name>
    <dbReference type="NCBI Taxonomy" id="7454"/>
    <lineage>
        <taxon>Eukaryota</taxon>
        <taxon>Metazoa</taxon>
        <taxon>Ecdysozoa</taxon>
        <taxon>Arthropoda</taxon>
        <taxon>Hexapoda</taxon>
        <taxon>Insecta</taxon>
        <taxon>Pterygota</taxon>
        <taxon>Neoptera</taxon>
        <taxon>Endopterygota</taxon>
        <taxon>Hymenoptera</taxon>
        <taxon>Apocrita</taxon>
        <taxon>Aculeata</taxon>
        <taxon>Vespoidea</taxon>
        <taxon>Vespidae</taxon>
        <taxon>Vespinae</taxon>
        <taxon>Vespula</taxon>
    </lineage>
</organism>
<evidence type="ECO:0000313" key="2">
    <source>
        <dbReference type="EMBL" id="KAF7400724.1"/>
    </source>
</evidence>
<protein>
    <submittedName>
        <fullName evidence="2">Uncharacterized protein</fullName>
    </submittedName>
</protein>
<evidence type="ECO:0000256" key="1">
    <source>
        <dbReference type="SAM" id="Phobius"/>
    </source>
</evidence>